<gene>
    <name evidence="2" type="ORF">BAE44_0018220</name>
</gene>
<sequence length="131" mass="13761">MGKKRSIARILTSLAALEAEEHTDRAGATDASKRELALLESSADTRSQVTLDYYAKMEGSFDAAADSEAAAKSKRSRLSASAVAAAIVPGEESAAAAATSASVSGSPTRAPGAGRRPPQRRLWLKDRSRTW</sequence>
<dbReference type="Proteomes" id="UP000095767">
    <property type="component" value="Unassembled WGS sequence"/>
</dbReference>
<comment type="caution">
    <text evidence="2">The sequence shown here is derived from an EMBL/GenBank/DDBJ whole genome shotgun (WGS) entry which is preliminary data.</text>
</comment>
<evidence type="ECO:0000313" key="3">
    <source>
        <dbReference type="Proteomes" id="UP000095767"/>
    </source>
</evidence>
<protein>
    <submittedName>
        <fullName evidence="2">Uncharacterized protein</fullName>
    </submittedName>
</protein>
<keyword evidence="3" id="KW-1185">Reference proteome</keyword>
<reference evidence="2 3" key="1">
    <citation type="submission" date="2016-09" db="EMBL/GenBank/DDBJ databases">
        <title>The draft genome of Dichanthelium oligosanthes: A C3 panicoid grass species.</title>
        <authorList>
            <person name="Studer A.J."/>
            <person name="Schnable J.C."/>
            <person name="Brutnell T.P."/>
        </authorList>
    </citation>
    <scope>NUCLEOTIDE SEQUENCE [LARGE SCALE GENOMIC DNA]</scope>
    <source>
        <strain evidence="3">cv. Kellogg 1175</strain>
        <tissue evidence="2">Leaf</tissue>
    </source>
</reference>
<evidence type="ECO:0000313" key="2">
    <source>
        <dbReference type="EMBL" id="OEL20762.1"/>
    </source>
</evidence>
<evidence type="ECO:0000256" key="1">
    <source>
        <dbReference type="SAM" id="MobiDB-lite"/>
    </source>
</evidence>
<feature type="region of interest" description="Disordered" evidence="1">
    <location>
        <begin position="94"/>
        <end position="131"/>
    </location>
</feature>
<accession>A0A1E5V6J6</accession>
<proteinExistence type="predicted"/>
<dbReference type="EMBL" id="LWDX02049751">
    <property type="protein sequence ID" value="OEL20762.1"/>
    <property type="molecule type" value="Genomic_DNA"/>
</dbReference>
<feature type="compositionally biased region" description="Low complexity" evidence="1">
    <location>
        <begin position="94"/>
        <end position="116"/>
    </location>
</feature>
<organism evidence="2 3">
    <name type="scientific">Dichanthelium oligosanthes</name>
    <dbReference type="NCBI Taxonomy" id="888268"/>
    <lineage>
        <taxon>Eukaryota</taxon>
        <taxon>Viridiplantae</taxon>
        <taxon>Streptophyta</taxon>
        <taxon>Embryophyta</taxon>
        <taxon>Tracheophyta</taxon>
        <taxon>Spermatophyta</taxon>
        <taxon>Magnoliopsida</taxon>
        <taxon>Liliopsida</taxon>
        <taxon>Poales</taxon>
        <taxon>Poaceae</taxon>
        <taxon>PACMAD clade</taxon>
        <taxon>Panicoideae</taxon>
        <taxon>Panicodae</taxon>
        <taxon>Paniceae</taxon>
        <taxon>Dichantheliinae</taxon>
        <taxon>Dichanthelium</taxon>
    </lineage>
</organism>
<dbReference type="AlphaFoldDB" id="A0A1E5V6J6"/>
<name>A0A1E5V6J6_9POAL</name>